<dbReference type="RefSeq" id="WP_343891079.1">
    <property type="nucleotide sequence ID" value="NZ_BAAAEH010000038.1"/>
</dbReference>
<dbReference type="SUPFAM" id="SSF48452">
    <property type="entry name" value="TPR-like"/>
    <property type="match status" value="1"/>
</dbReference>
<evidence type="ECO:0000313" key="2">
    <source>
        <dbReference type="EMBL" id="MEN2792725.1"/>
    </source>
</evidence>
<dbReference type="Gene3D" id="1.25.40.10">
    <property type="entry name" value="Tetratricopeptide repeat domain"/>
    <property type="match status" value="1"/>
</dbReference>
<dbReference type="EMBL" id="JBDIME010000032">
    <property type="protein sequence ID" value="MEN2792725.1"/>
    <property type="molecule type" value="Genomic_DNA"/>
</dbReference>
<protein>
    <recommendedName>
        <fullName evidence="4">Tetratricopeptide repeat protein</fullName>
    </recommendedName>
</protein>
<evidence type="ECO:0000313" key="3">
    <source>
        <dbReference type="Proteomes" id="UP001419910"/>
    </source>
</evidence>
<gene>
    <name evidence="2" type="ORF">ABC974_24060</name>
</gene>
<dbReference type="Proteomes" id="UP001419910">
    <property type="component" value="Unassembled WGS sequence"/>
</dbReference>
<feature type="chain" id="PRO_5047457396" description="Tetratricopeptide repeat protein" evidence="1">
    <location>
        <begin position="28"/>
        <end position="319"/>
    </location>
</feature>
<keyword evidence="3" id="KW-1185">Reference proteome</keyword>
<comment type="caution">
    <text evidence="2">The sequence shown here is derived from an EMBL/GenBank/DDBJ whole genome shotgun (WGS) entry which is preliminary data.</text>
</comment>
<evidence type="ECO:0008006" key="4">
    <source>
        <dbReference type="Google" id="ProtNLM"/>
    </source>
</evidence>
<name>A0ABU9YA85_9SPHN</name>
<reference evidence="2 3" key="1">
    <citation type="submission" date="2024-05" db="EMBL/GenBank/DDBJ databases">
        <authorList>
            <person name="Liu Q."/>
            <person name="Xin Y.-H."/>
        </authorList>
    </citation>
    <scope>NUCLEOTIDE SEQUENCE [LARGE SCALE GENOMIC DNA]</scope>
    <source>
        <strain evidence="2 3">CGMCC 1.10181</strain>
    </source>
</reference>
<feature type="signal peptide" evidence="1">
    <location>
        <begin position="1"/>
        <end position="27"/>
    </location>
</feature>
<sequence length="319" mass="34267">MARFFTHRAAMRALAIAALATAGGAVAETITISGRFPAQNREASYLRRLAIERFSGRDGEQLANAIGGALLQAENGGGRHFTLLGGGAGPARAEGVLSGSATSDWEEHRVKLMRNRCVERAAPESGESEGKCTKNEDVPVPCTERTTSLTASLRIVRVADGAIVYTATKPRSETISWCPGESPSQSAEATIADMISGIAGETRSEIAPHGETYKIRFREDRAGLSKELGVRFRDTVKLSQRDLRAACTAWEGIDQEQPGQLSTVFNLGLCAEQRGDYPTALALYRRAAAMKRAGDIDTAIGRAQALIAGAEDEARFRRR</sequence>
<dbReference type="InterPro" id="IPR011990">
    <property type="entry name" value="TPR-like_helical_dom_sf"/>
</dbReference>
<evidence type="ECO:0000256" key="1">
    <source>
        <dbReference type="SAM" id="SignalP"/>
    </source>
</evidence>
<keyword evidence="1" id="KW-0732">Signal</keyword>
<proteinExistence type="predicted"/>
<accession>A0ABU9YA85</accession>
<organism evidence="2 3">
    <name type="scientific">Sphingomonas oligophenolica</name>
    <dbReference type="NCBI Taxonomy" id="301154"/>
    <lineage>
        <taxon>Bacteria</taxon>
        <taxon>Pseudomonadati</taxon>
        <taxon>Pseudomonadota</taxon>
        <taxon>Alphaproteobacteria</taxon>
        <taxon>Sphingomonadales</taxon>
        <taxon>Sphingomonadaceae</taxon>
        <taxon>Sphingomonas</taxon>
    </lineage>
</organism>